<organism evidence="5 6">
    <name type="scientific">Handroanthus impetiginosus</name>
    <dbReference type="NCBI Taxonomy" id="429701"/>
    <lineage>
        <taxon>Eukaryota</taxon>
        <taxon>Viridiplantae</taxon>
        <taxon>Streptophyta</taxon>
        <taxon>Embryophyta</taxon>
        <taxon>Tracheophyta</taxon>
        <taxon>Spermatophyta</taxon>
        <taxon>Magnoliopsida</taxon>
        <taxon>eudicotyledons</taxon>
        <taxon>Gunneridae</taxon>
        <taxon>Pentapetalae</taxon>
        <taxon>asterids</taxon>
        <taxon>lamiids</taxon>
        <taxon>Lamiales</taxon>
        <taxon>Bignoniaceae</taxon>
        <taxon>Crescentiina</taxon>
        <taxon>Tabebuia alliance</taxon>
        <taxon>Handroanthus</taxon>
    </lineage>
</organism>
<keyword evidence="6" id="KW-1185">Reference proteome</keyword>
<dbReference type="Pfam" id="PF18995">
    <property type="entry name" value="PRT6_C"/>
    <property type="match status" value="1"/>
</dbReference>
<dbReference type="Pfam" id="PF22960">
    <property type="entry name" value="WHD_UBR1"/>
    <property type="match status" value="1"/>
</dbReference>
<keyword evidence="5" id="KW-0121">Carboxypeptidase</keyword>
<evidence type="ECO:0000256" key="1">
    <source>
        <dbReference type="RuleBase" id="RU366018"/>
    </source>
</evidence>
<dbReference type="SUPFAM" id="SSF46785">
    <property type="entry name" value="Winged helix' DNA-binding domain"/>
    <property type="match status" value="1"/>
</dbReference>
<dbReference type="GO" id="GO:0004180">
    <property type="term" value="F:carboxypeptidase activity"/>
    <property type="evidence" value="ECO:0007669"/>
    <property type="project" value="UniProtKB-KW"/>
</dbReference>
<feature type="compositionally biased region" description="Polar residues" evidence="2">
    <location>
        <begin position="966"/>
        <end position="976"/>
    </location>
</feature>
<dbReference type="EC" id="2.3.2.27" evidence="1"/>
<comment type="function">
    <text evidence="1">Ubiquitin ligase protein which is a component of the N-end rule pathway. Recognizes and binds to proteins bearing specific N-terminal residues that are destabilizing according to the N-end rule, leading to their ubiquitination and subsequent degradation.</text>
</comment>
<keyword evidence="5" id="KW-0378">Hydrolase</keyword>
<feature type="domain" description="E3 ubiquitin-protein ligase UBR-like C-terminal" evidence="3">
    <location>
        <begin position="1152"/>
        <end position="1610"/>
    </location>
</feature>
<comment type="pathway">
    <text evidence="1">Protein modification; protein ubiquitination.</text>
</comment>
<comment type="catalytic activity">
    <reaction evidence="1">
        <text>S-ubiquitinyl-[E2 ubiquitin-conjugating enzyme]-L-cysteine + [acceptor protein]-L-lysine = [E2 ubiquitin-conjugating enzyme]-L-cysteine + N(6)-ubiquitinyl-[acceptor protein]-L-lysine.</text>
        <dbReference type="EC" id="2.3.2.27"/>
    </reaction>
</comment>
<dbReference type="OrthoDB" id="26387at2759"/>
<dbReference type="InterPro" id="IPR044046">
    <property type="entry name" value="E3_ligase_UBR-like_C"/>
</dbReference>
<name>A0A2G9GDG3_9LAMI</name>
<dbReference type="GO" id="GO:0008270">
    <property type="term" value="F:zinc ion binding"/>
    <property type="evidence" value="ECO:0007669"/>
    <property type="project" value="UniProtKB-UniRule"/>
</dbReference>
<proteinExistence type="inferred from homology"/>
<feature type="compositionally biased region" description="Low complexity" evidence="2">
    <location>
        <begin position="837"/>
        <end position="854"/>
    </location>
</feature>
<dbReference type="Gene3D" id="1.10.10.2670">
    <property type="entry name" value="E3 ubiquitin-protein ligase"/>
    <property type="match status" value="1"/>
</dbReference>
<feature type="compositionally biased region" description="Basic and acidic residues" evidence="2">
    <location>
        <begin position="826"/>
        <end position="836"/>
    </location>
</feature>
<dbReference type="GO" id="GO:0016567">
    <property type="term" value="P:protein ubiquitination"/>
    <property type="evidence" value="ECO:0007669"/>
    <property type="project" value="UniProtKB-UniRule"/>
</dbReference>
<dbReference type="CDD" id="cd16482">
    <property type="entry name" value="RING-H2_UBR1-like"/>
    <property type="match status" value="1"/>
</dbReference>
<dbReference type="InterPro" id="IPR036390">
    <property type="entry name" value="WH_DNA-bd_sf"/>
</dbReference>
<dbReference type="EMBL" id="NKXS01005663">
    <property type="protein sequence ID" value="PIN03040.1"/>
    <property type="molecule type" value="Genomic_DNA"/>
</dbReference>
<keyword evidence="1" id="KW-0862">Zinc</keyword>
<dbReference type="GO" id="GO:0016874">
    <property type="term" value="F:ligase activity"/>
    <property type="evidence" value="ECO:0007669"/>
    <property type="project" value="UniProtKB-KW"/>
</dbReference>
<feature type="domain" description="E3 ubiquitin-protein ligase UBR1-like winged-helix" evidence="4">
    <location>
        <begin position="454"/>
        <end position="541"/>
    </location>
</feature>
<dbReference type="InterPro" id="IPR042065">
    <property type="entry name" value="E3_ELL-like"/>
</dbReference>
<feature type="region of interest" description="Disordered" evidence="2">
    <location>
        <begin position="962"/>
        <end position="988"/>
    </location>
</feature>
<evidence type="ECO:0000259" key="3">
    <source>
        <dbReference type="Pfam" id="PF18995"/>
    </source>
</evidence>
<dbReference type="InterPro" id="IPR055194">
    <property type="entry name" value="UBR1-like_WH"/>
</dbReference>
<dbReference type="PANTHER" id="PTHR21497">
    <property type="entry name" value="UBIQUITIN LIGASE E3 ALPHA-RELATED"/>
    <property type="match status" value="1"/>
</dbReference>
<keyword evidence="1" id="KW-0863">Zinc-finger</keyword>
<dbReference type="STRING" id="429701.A0A2G9GDG3"/>
<dbReference type="InterPro" id="IPR039164">
    <property type="entry name" value="UBR1-like"/>
</dbReference>
<evidence type="ECO:0000313" key="6">
    <source>
        <dbReference type="Proteomes" id="UP000231279"/>
    </source>
</evidence>
<comment type="similarity">
    <text evidence="1">Belongs to the E3 ubiquitin-protein ligase UBR1-like family.</text>
</comment>
<feature type="compositionally biased region" description="Basic and acidic residues" evidence="2">
    <location>
        <begin position="717"/>
        <end position="737"/>
    </location>
</feature>
<reference evidence="6" key="1">
    <citation type="journal article" date="2018" name="Gigascience">
        <title>Genome assembly of the Pink Ipe (Handroanthus impetiginosus, Bignoniaceae), a highly valued, ecologically keystone Neotropical timber forest tree.</title>
        <authorList>
            <person name="Silva-Junior O.B."/>
            <person name="Grattapaglia D."/>
            <person name="Novaes E."/>
            <person name="Collevatti R.G."/>
        </authorList>
    </citation>
    <scope>NUCLEOTIDE SEQUENCE [LARGE SCALE GENOMIC DNA]</scope>
    <source>
        <strain evidence="6">cv. UFG-1</strain>
    </source>
</reference>
<evidence type="ECO:0000256" key="2">
    <source>
        <dbReference type="SAM" id="MobiDB-lite"/>
    </source>
</evidence>
<protein>
    <recommendedName>
        <fullName evidence="1">E3 ubiquitin-protein ligase</fullName>
        <ecNumber evidence="1">2.3.2.27</ecNumber>
    </recommendedName>
</protein>
<evidence type="ECO:0000259" key="4">
    <source>
        <dbReference type="Pfam" id="PF22960"/>
    </source>
</evidence>
<comment type="caution">
    <text evidence="5">The sequence shown here is derived from an EMBL/GenBank/DDBJ whole genome shotgun (WGS) entry which is preliminary data.</text>
</comment>
<dbReference type="GO" id="GO:0071596">
    <property type="term" value="P:ubiquitin-dependent protein catabolic process via the N-end rule pathway"/>
    <property type="evidence" value="ECO:0007669"/>
    <property type="project" value="UniProtKB-UniRule"/>
</dbReference>
<dbReference type="GO" id="GO:0005737">
    <property type="term" value="C:cytoplasm"/>
    <property type="evidence" value="ECO:0007669"/>
    <property type="project" value="TreeGrafter"/>
</dbReference>
<dbReference type="UniPathway" id="UPA00143"/>
<keyword evidence="5" id="KW-0436">Ligase</keyword>
<dbReference type="Proteomes" id="UP000231279">
    <property type="component" value="Unassembled WGS sequence"/>
</dbReference>
<sequence length="1632" mass="182659">MSHSAVPKYLCHHRRDLVRTWMRLLASVQGMNTQKRETGSHMEDENESVHLPFVLCHSISNILSLLVAGAFSVSINDDTSEDISFSTYKLDCEEQDNLRHAKVGRLSQQSSVSSVSGKSALSHEAKSADSFPVPSSALWLIYECLRSIENWLGLDNTLGPLSALSLKTSDGSGNNFLALKRTLSRFRRGRYIFRSSTTSSDSKPTVLGEALNKQCYGGLNVGVGSQCSQPTGHAAPGGCDDNILEGEGTGELEGLRVLSLSDWPDITYDVSSQEISVHIPLHRLLSMVLRRALKECYGESGASDVPSAGSADCSFARCDDFLGQILDGCHPYGFSAFLMEHPLRIRVFCAEVHAGMWRRNGDAPILFSEWYRSVRWSEQGQELDLFLLQCCAALAPPDLYVQRILERFGLTNYLSLNLEQSSEHEPVLVTEMLTLLIQIVKERRFCGLTTADCLQRELVYKLSIGDATRSQLVKSLPRDLSKVDELQEVLDRVAEYSHPSGMTQGMYKLRLLFWKELDLYHPRWNSRDQQAAEERYLRFCNVSALTTQLPRWTKIYHPLRGIAKIATCKTLLQIVRAVLFYAVFTDKLTSSRAPDGVLLTALHLLALALDVCRSHKQLGDPSCYVGDVIPILAFASEEICMSKYGDQSMLSLLVLLMRMHEKENAQNFMEAGNFDLSSLILSLIKNFVELEPRCMTRLQKLSPQLANRFSNSMANDNARDTDLTPDSEKRKAKSRERQAAILEKMRAQQSKFLESFNSSGDDEMDDAKSEQEVCNAGVSHDSLESAQVICSLCHDPKSRRPVSFLVLLQKSRLLSFVDQGPPSWEQVRRSGKEHVSSDTTPSSALSPSSVSDGSEVVASSQSEDIVRSAVNDFVSAAHPREVNAFMDFIKARFPFIKNIQLPCVLEDTRETTKSSLETLEEQIYLSIRAGLNVSDCQKDDGNFSSDSAESLLLGRYIAALPKEPQDNPSASLNSHTSSDRMKSEASTLRPGYNFGPSGSDGIYVSSCGHAVHQECLDRYLSSLRERYIRRIVFEGGQIVDPEQGEFLCPVCRGLANSVLPAFSGNLRRVPKPHVSTSNFTGISSLSTSSDVSGSLRLQDALSLVWRAANIAGSKQILKTLPTGDVRIKSNLEPIIHLLCGMYYPGQDKMLETGRLSPSLILWDTLKYSLISAEIAARSRKSSLSPNYSLDSLYKELNSSSGFILSLLLDIIQSTRTTNFQTVLLRFRGIQLFARSLCPGAYPNESSNYSSRQGGYMLYILENAEPGVCYPDFQLWRQASEPILARDAFSSFMWMLFCLPWPILSCKESYVSLVHGFYIVTVTQAIIIYYKKRKSIETELRLCDNLITDIYQVMGECPEAMQHFESYCVDPAYEINDAIRSLTFPYLRRCALLWRLISSSHMMPFTDGVHSFGGSPHAASDLEYAYNIVEELQDVEKLEKMFNIPSLDVIVNDEKSRLTVLGWLCHFREVFEAHKTQFVLRCTPAVPFKLMLLPYLYQDLLQRYIKKCCPDCGIVKEEPALCLLCGKLCSPSWKTCCRESGCQTHATACGAGIGVFLLIRRTTIVLQRSARQAPWPSPYLDAFGEEDVEMHRGKPLFLNEERYAALTHMVASHGLDRSSKVLRQTTIGSFFMF</sequence>
<feature type="region of interest" description="Disordered" evidence="2">
    <location>
        <begin position="710"/>
        <end position="737"/>
    </location>
</feature>
<keyword evidence="1" id="KW-0833">Ubl conjugation pathway</keyword>
<dbReference type="GO" id="GO:0000151">
    <property type="term" value="C:ubiquitin ligase complex"/>
    <property type="evidence" value="ECO:0007669"/>
    <property type="project" value="TreeGrafter"/>
</dbReference>
<keyword evidence="1" id="KW-0808">Transferase</keyword>
<keyword evidence="1" id="KW-0479">Metal-binding</keyword>
<feature type="region of interest" description="Disordered" evidence="2">
    <location>
        <begin position="822"/>
        <end position="857"/>
    </location>
</feature>
<evidence type="ECO:0000313" key="5">
    <source>
        <dbReference type="EMBL" id="PIN03040.1"/>
    </source>
</evidence>
<dbReference type="PANTHER" id="PTHR21497:SF53">
    <property type="entry name" value="E3 UBIQUITIN-PROTEIN LIGASE PRT6"/>
    <property type="match status" value="1"/>
</dbReference>
<accession>A0A2G9GDG3</accession>
<keyword evidence="5" id="KW-0645">Protease</keyword>
<gene>
    <name evidence="5" type="ORF">CDL12_24437</name>
</gene>
<dbReference type="GO" id="GO:0061630">
    <property type="term" value="F:ubiquitin protein ligase activity"/>
    <property type="evidence" value="ECO:0007669"/>
    <property type="project" value="UniProtKB-UniRule"/>
</dbReference>